<evidence type="ECO:0000256" key="2">
    <source>
        <dbReference type="ARBA" id="ARBA00022679"/>
    </source>
</evidence>
<name>A0A9Q0QQQ0_9MAGN</name>
<keyword evidence="6" id="KW-1185">Reference proteome</keyword>
<evidence type="ECO:0000313" key="6">
    <source>
        <dbReference type="Proteomes" id="UP001141806"/>
    </source>
</evidence>
<dbReference type="PANTHER" id="PTHR34995:SF1">
    <property type="entry name" value="DNA-DIRECTED RNA POLYMERASE SUBUNIT BETA"/>
    <property type="match status" value="1"/>
</dbReference>
<evidence type="ECO:0000256" key="4">
    <source>
        <dbReference type="ARBA" id="ARBA00023163"/>
    </source>
</evidence>
<reference evidence="5" key="1">
    <citation type="journal article" date="2023" name="Plant J.">
        <title>The genome of the king protea, Protea cynaroides.</title>
        <authorList>
            <person name="Chang J."/>
            <person name="Duong T.A."/>
            <person name="Schoeman C."/>
            <person name="Ma X."/>
            <person name="Roodt D."/>
            <person name="Barker N."/>
            <person name="Li Z."/>
            <person name="Van de Peer Y."/>
            <person name="Mizrachi E."/>
        </authorList>
    </citation>
    <scope>NUCLEOTIDE SEQUENCE</scope>
    <source>
        <tissue evidence="5">Young leaves</tissue>
    </source>
</reference>
<keyword evidence="3" id="KW-0548">Nucleotidyltransferase</keyword>
<evidence type="ECO:0000256" key="3">
    <source>
        <dbReference type="ARBA" id="ARBA00022695"/>
    </source>
</evidence>
<organism evidence="5 6">
    <name type="scientific">Protea cynaroides</name>
    <dbReference type="NCBI Taxonomy" id="273540"/>
    <lineage>
        <taxon>Eukaryota</taxon>
        <taxon>Viridiplantae</taxon>
        <taxon>Streptophyta</taxon>
        <taxon>Embryophyta</taxon>
        <taxon>Tracheophyta</taxon>
        <taxon>Spermatophyta</taxon>
        <taxon>Magnoliopsida</taxon>
        <taxon>Proteales</taxon>
        <taxon>Proteaceae</taxon>
        <taxon>Protea</taxon>
    </lineage>
</organism>
<dbReference type="PANTHER" id="PTHR34995">
    <property type="entry name" value="DNA-DIRECTED RNA POLYMERASE SUBUNIT BETA"/>
    <property type="match status" value="1"/>
</dbReference>
<evidence type="ECO:0000313" key="5">
    <source>
        <dbReference type="EMBL" id="KAJ4968189.1"/>
    </source>
</evidence>
<dbReference type="EMBL" id="JAMYWD010000006">
    <property type="protein sequence ID" value="KAJ4968189.1"/>
    <property type="molecule type" value="Genomic_DNA"/>
</dbReference>
<keyword evidence="2" id="KW-0808">Transferase</keyword>
<keyword evidence="4" id="KW-0804">Transcription</keyword>
<dbReference type="AlphaFoldDB" id="A0A9Q0QQQ0"/>
<sequence>MELGCDIRAGTSTLNFKERVRKHIYSDSEGEMHWSTDVYHAPEYTYGNVHLLPKTSHLWILSGGPCRSSIVPFSLHKDQDQINVHSLSVERRYISNLSVTNAQVRHKLFSSYLSSKRGETILDYSGPDRILCNSRCNFVYPAILHENSDLLAKRRKNRFIIPFQSSQERENELMSGLRISIEIPINCFFFKKRFFFFF</sequence>
<evidence type="ECO:0000256" key="1">
    <source>
        <dbReference type="ARBA" id="ARBA00022478"/>
    </source>
</evidence>
<protein>
    <submittedName>
        <fullName evidence="5">Uncharacterized protein</fullName>
    </submittedName>
</protein>
<dbReference type="GO" id="GO:0000428">
    <property type="term" value="C:DNA-directed RNA polymerase complex"/>
    <property type="evidence" value="ECO:0007669"/>
    <property type="project" value="UniProtKB-KW"/>
</dbReference>
<gene>
    <name evidence="5" type="ORF">NE237_014890</name>
</gene>
<dbReference type="InterPro" id="IPR050254">
    <property type="entry name" value="RNA_pol_beta''_euk"/>
</dbReference>
<proteinExistence type="predicted"/>
<dbReference type="Proteomes" id="UP001141806">
    <property type="component" value="Unassembled WGS sequence"/>
</dbReference>
<keyword evidence="1" id="KW-0240">DNA-directed RNA polymerase</keyword>
<dbReference type="GO" id="GO:0016779">
    <property type="term" value="F:nucleotidyltransferase activity"/>
    <property type="evidence" value="ECO:0007669"/>
    <property type="project" value="UniProtKB-KW"/>
</dbReference>
<accession>A0A9Q0QQQ0</accession>
<comment type="caution">
    <text evidence="5">The sequence shown here is derived from an EMBL/GenBank/DDBJ whole genome shotgun (WGS) entry which is preliminary data.</text>
</comment>
<dbReference type="OrthoDB" id="1922932at2759"/>